<keyword evidence="3" id="KW-1185">Reference proteome</keyword>
<gene>
    <name evidence="2" type="ORF">FDENT_14051</name>
</gene>
<name>A0A8H5SX50_9HYPO</name>
<dbReference type="Proteomes" id="UP000562682">
    <property type="component" value="Unassembled WGS sequence"/>
</dbReference>
<accession>A0A8H5SX50</accession>
<dbReference type="EMBL" id="JAAOAK010000664">
    <property type="protein sequence ID" value="KAF5658665.1"/>
    <property type="molecule type" value="Genomic_DNA"/>
</dbReference>
<reference evidence="2 3" key="1">
    <citation type="submission" date="2020-05" db="EMBL/GenBank/DDBJ databases">
        <title>Identification and distribution of gene clusters putatively required for synthesis of sphingolipid metabolism inhibitors in phylogenetically diverse species of the filamentous fungus Fusarium.</title>
        <authorList>
            <person name="Kim H.-S."/>
            <person name="Busman M."/>
            <person name="Brown D.W."/>
            <person name="Divon H."/>
            <person name="Uhlig S."/>
            <person name="Proctor R.H."/>
        </authorList>
    </citation>
    <scope>NUCLEOTIDE SEQUENCE [LARGE SCALE GENOMIC DNA]</scope>
    <source>
        <strain evidence="2 3">NRRL 25311</strain>
    </source>
</reference>
<sequence length="187" mass="20178">MEDPNLADARDAGKRHSSQSPEPKDSSGRPHCGQPISGAITSDTPVGASEDDAGSYGRDAMAPKSVSAEASDGDSDIGFANWRLSYENAVEPVRFSQLRTRLLKRKMQEELYDPISKKMKPASQVSLEMSSFSTEVAGRYMSVVHNEVFRVAGRSGLINPADFDVGSDGVVGLSKHALKKVYPDDKS</sequence>
<evidence type="ECO:0000256" key="1">
    <source>
        <dbReference type="SAM" id="MobiDB-lite"/>
    </source>
</evidence>
<feature type="region of interest" description="Disordered" evidence="1">
    <location>
        <begin position="1"/>
        <end position="73"/>
    </location>
</feature>
<proteinExistence type="predicted"/>
<evidence type="ECO:0000313" key="2">
    <source>
        <dbReference type="EMBL" id="KAF5658665.1"/>
    </source>
</evidence>
<dbReference type="AlphaFoldDB" id="A0A8H5SX50"/>
<protein>
    <submittedName>
        <fullName evidence="2">Uncharacterized protein</fullName>
    </submittedName>
</protein>
<comment type="caution">
    <text evidence="2">The sequence shown here is derived from an EMBL/GenBank/DDBJ whole genome shotgun (WGS) entry which is preliminary data.</text>
</comment>
<evidence type="ECO:0000313" key="3">
    <source>
        <dbReference type="Proteomes" id="UP000562682"/>
    </source>
</evidence>
<organism evidence="2 3">
    <name type="scientific">Fusarium denticulatum</name>
    <dbReference type="NCBI Taxonomy" id="48507"/>
    <lineage>
        <taxon>Eukaryota</taxon>
        <taxon>Fungi</taxon>
        <taxon>Dikarya</taxon>
        <taxon>Ascomycota</taxon>
        <taxon>Pezizomycotina</taxon>
        <taxon>Sordariomycetes</taxon>
        <taxon>Hypocreomycetidae</taxon>
        <taxon>Hypocreales</taxon>
        <taxon>Nectriaceae</taxon>
        <taxon>Fusarium</taxon>
        <taxon>Fusarium fujikuroi species complex</taxon>
    </lineage>
</organism>